<dbReference type="InterPro" id="IPR035959">
    <property type="entry name" value="RutC-like_sf"/>
</dbReference>
<proteinExistence type="predicted"/>
<dbReference type="Proteomes" id="UP001597304">
    <property type="component" value="Unassembled WGS sequence"/>
</dbReference>
<dbReference type="InterPro" id="IPR049368">
    <property type="entry name" value="FkbO_Hyg5-like_N"/>
</dbReference>
<evidence type="ECO:0000313" key="2">
    <source>
        <dbReference type="EMBL" id="MFD1711044.1"/>
    </source>
</evidence>
<accession>A0ABW4KSL5</accession>
<evidence type="ECO:0000313" key="3">
    <source>
        <dbReference type="Proteomes" id="UP001597304"/>
    </source>
</evidence>
<dbReference type="Gene3D" id="3.30.1330.40">
    <property type="entry name" value="RutC-like"/>
    <property type="match status" value="1"/>
</dbReference>
<dbReference type="RefSeq" id="WP_147911459.1">
    <property type="nucleotide sequence ID" value="NZ_JBHUEJ010000019.1"/>
</dbReference>
<evidence type="ECO:0000259" key="1">
    <source>
        <dbReference type="Pfam" id="PF21168"/>
    </source>
</evidence>
<reference evidence="3" key="1">
    <citation type="journal article" date="2019" name="Int. J. Syst. Evol. Microbiol.">
        <title>The Global Catalogue of Microorganisms (GCM) 10K type strain sequencing project: providing services to taxonomists for standard genome sequencing and annotation.</title>
        <authorList>
            <consortium name="The Broad Institute Genomics Platform"/>
            <consortium name="The Broad Institute Genome Sequencing Center for Infectious Disease"/>
            <person name="Wu L."/>
            <person name="Ma J."/>
        </authorList>
    </citation>
    <scope>NUCLEOTIDE SEQUENCE [LARGE SCALE GENOMIC DNA]</scope>
    <source>
        <strain evidence="3">LMG 29247</strain>
    </source>
</reference>
<dbReference type="Pfam" id="PF21168">
    <property type="entry name" value="FkbO_Hyg5-like_N"/>
    <property type="match status" value="1"/>
</dbReference>
<comment type="caution">
    <text evidence="2">The sequence shown here is derived from an EMBL/GenBank/DDBJ whole genome shotgun (WGS) entry which is preliminary data.</text>
</comment>
<keyword evidence="3" id="KW-1185">Reference proteome</keyword>
<organism evidence="2 3">
    <name type="scientific">Ottowia flava</name>
    <dbReference type="NCBI Taxonomy" id="2675430"/>
    <lineage>
        <taxon>Bacteria</taxon>
        <taxon>Pseudomonadati</taxon>
        <taxon>Pseudomonadota</taxon>
        <taxon>Betaproteobacteria</taxon>
        <taxon>Burkholderiales</taxon>
        <taxon>Comamonadaceae</taxon>
        <taxon>Ottowia</taxon>
    </lineage>
</organism>
<name>A0ABW4KSL5_9BURK</name>
<gene>
    <name evidence="2" type="ORF">ACFSF0_10530</name>
</gene>
<sequence>MLRPHDLDQSLAPAAPLDARARTLWGMRLGAAVNAGDVTGALAHPADPTSWVDCALPLLQPGAGVDGPGAAPVDDLWLAGGDAEALHSGHTGAVRWWQRGAWLAAAVDWPEVDDGAGLQALSGAAYDALFGVLQARGTPHVLRFWNYVARINEPAVGLERYRHFNLGRQQAFERARRSAFEGSPAASAVGSPAGAPLQVRVIASTDRRSTAVENPRQVSAYRYPSAYGPAAPTFSRAALLTRRDGSPLLVISGTASILGHETVHLGDVHAQTHEACRNLQAVLAAARKLPGGQALETLANAALTIYVRHPADQPRVAQALAEQLGADAPALAHAAWLQADICRADLLVEIEAVVQGPPLVK</sequence>
<dbReference type="EMBL" id="JBHUEJ010000019">
    <property type="protein sequence ID" value="MFD1711044.1"/>
    <property type="molecule type" value="Genomic_DNA"/>
</dbReference>
<protein>
    <recommendedName>
        <fullName evidence="1">Chorismatase FkbO/Hyg5-like N-terminal domain-containing protein</fullName>
    </recommendedName>
</protein>
<feature type="domain" description="Chorismatase FkbO/Hyg5-like N-terminal" evidence="1">
    <location>
        <begin position="84"/>
        <end position="203"/>
    </location>
</feature>
<dbReference type="SUPFAM" id="SSF55298">
    <property type="entry name" value="YjgF-like"/>
    <property type="match status" value="1"/>
</dbReference>